<accession>A0A6A3RKX8</accession>
<evidence type="ECO:0000313" key="5">
    <source>
        <dbReference type="Proteomes" id="UP000429523"/>
    </source>
</evidence>
<evidence type="ECO:0000313" key="3">
    <source>
        <dbReference type="EMBL" id="KAE9097823.1"/>
    </source>
</evidence>
<comment type="caution">
    <text evidence="3">The sequence shown here is derived from an EMBL/GenBank/DDBJ whole genome shotgun (WGS) entry which is preliminary data.</text>
</comment>
<evidence type="ECO:0000256" key="1">
    <source>
        <dbReference type="SAM" id="MobiDB-lite"/>
    </source>
</evidence>
<evidence type="ECO:0000313" key="4">
    <source>
        <dbReference type="EMBL" id="KAE9198063.1"/>
    </source>
</evidence>
<dbReference type="EMBL" id="QXGB01001054">
    <property type="protein sequence ID" value="KAE9198063.1"/>
    <property type="molecule type" value="Genomic_DNA"/>
</dbReference>
<dbReference type="Proteomes" id="UP000433483">
    <property type="component" value="Unassembled WGS sequence"/>
</dbReference>
<evidence type="ECO:0000313" key="2">
    <source>
        <dbReference type="EMBL" id="KAE8933371.1"/>
    </source>
</evidence>
<dbReference type="AlphaFoldDB" id="A0A6A3RKX8"/>
<dbReference type="Proteomes" id="UP000429523">
    <property type="component" value="Unassembled WGS sequence"/>
</dbReference>
<proteinExistence type="predicted"/>
<protein>
    <submittedName>
        <fullName evidence="3">Uncharacterized protein</fullName>
    </submittedName>
</protein>
<organism evidence="3 7">
    <name type="scientific">Phytophthora fragariae</name>
    <dbReference type="NCBI Taxonomy" id="53985"/>
    <lineage>
        <taxon>Eukaryota</taxon>
        <taxon>Sar</taxon>
        <taxon>Stramenopiles</taxon>
        <taxon>Oomycota</taxon>
        <taxon>Peronosporomycetes</taxon>
        <taxon>Peronosporales</taxon>
        <taxon>Peronosporaceae</taxon>
        <taxon>Phytophthora</taxon>
    </lineage>
</organism>
<feature type="compositionally biased region" description="Basic and acidic residues" evidence="1">
    <location>
        <begin position="29"/>
        <end position="48"/>
    </location>
</feature>
<evidence type="ECO:0000313" key="6">
    <source>
        <dbReference type="Proteomes" id="UP000433483"/>
    </source>
</evidence>
<evidence type="ECO:0000313" key="7">
    <source>
        <dbReference type="Proteomes" id="UP000441208"/>
    </source>
</evidence>
<sequence>MKARSNSRVMSRKTERLWEQRRFACRLQQQHERQNAVDEQGRVRRQGDEGGAMRPDNTSWSWRCRTSDLPEHDGRWRVPSVGFLSDNTTNYCRTDGPWKTRGLEKSCNSGAGSMDPTAADSDGGRGREAGGGDEGDASSESEVVADVATAPEVGAVVMGATQAPEPTNARAPSDTWGHPGEG</sequence>
<keyword evidence="6" id="KW-1185">Reference proteome</keyword>
<dbReference type="EMBL" id="QXFZ01001065">
    <property type="protein sequence ID" value="KAE9097823.1"/>
    <property type="molecule type" value="Genomic_DNA"/>
</dbReference>
<feature type="region of interest" description="Disordered" evidence="1">
    <location>
        <begin position="86"/>
        <end position="182"/>
    </location>
</feature>
<name>A0A6A3RKX8_9STRA</name>
<reference evidence="5 6" key="1">
    <citation type="submission" date="2018-08" db="EMBL/GenBank/DDBJ databases">
        <title>Genomic investigation of the strawberry pathogen Phytophthora fragariae indicates pathogenicity is determined by transcriptional variation in three key races.</title>
        <authorList>
            <person name="Adams T.M."/>
            <person name="Armitage A.D."/>
            <person name="Sobczyk M.K."/>
            <person name="Bates H.J."/>
            <person name="Dunwell J.M."/>
            <person name="Nellist C.F."/>
            <person name="Harrison R.J."/>
        </authorList>
    </citation>
    <scope>NUCLEOTIDE SEQUENCE [LARGE SCALE GENOMIC DNA]</scope>
    <source>
        <strain evidence="4 6">NOV-27</strain>
        <strain evidence="3 7">NOV-71</strain>
        <strain evidence="2 5">NOV-9</strain>
    </source>
</reference>
<gene>
    <name evidence="4" type="ORF">PF005_g16278</name>
    <name evidence="3" type="ORF">PF007_g16485</name>
    <name evidence="2" type="ORF">PF009_g16623</name>
</gene>
<feature type="region of interest" description="Disordered" evidence="1">
    <location>
        <begin position="29"/>
        <end position="61"/>
    </location>
</feature>
<dbReference type="Proteomes" id="UP000441208">
    <property type="component" value="Unassembled WGS sequence"/>
</dbReference>
<dbReference type="EMBL" id="QXGF01001020">
    <property type="protein sequence ID" value="KAE8933371.1"/>
    <property type="molecule type" value="Genomic_DNA"/>
</dbReference>